<organism evidence="1 2">
    <name type="scientific">Rhodohalobacter mucosus</name>
    <dbReference type="NCBI Taxonomy" id="2079485"/>
    <lineage>
        <taxon>Bacteria</taxon>
        <taxon>Pseudomonadati</taxon>
        <taxon>Balneolota</taxon>
        <taxon>Balneolia</taxon>
        <taxon>Balneolales</taxon>
        <taxon>Balneolaceae</taxon>
        <taxon>Rhodohalobacter</taxon>
    </lineage>
</organism>
<sequence>MNLIAVLISVFLIQPQDTIPPVQPDTLSRSMPDTVQQVQPAFPDTLNAAFPDTLNPAFADTLNADSEPEEEPLEPIIFWTYTSPPAFRTAETDSTIRWINMVNFFERYHDEKGVITYRMGTTGRLDALELHAFETRHMQLEMEGLRLNDPLTGNMNWNRLPTQKIYMFREDAYGTAYRSRVRLKDYYLTKPRTYLNFDESKYNYRNLDFVFTQNVRQHTNLELSFWDRRDGIGYPRSDLEGRQAAALLYHQINPLWMVKAGYLNNAIDRRESFGYSVSDPAFFAFNRFTETPNQPGAESNSTSSDIWLQVHHRGRPDEEVSTELGLHYQTDKWSLSYTADTVSTVFNRAEIYARKQLRTGDFQLEGTGRAYYLFETEKQNLSDSSWLGWRFDMDASQRIFSRLALYLNGSLETLGEAGNTGELSGRLTLTPFRGTELSVYGGLLSKAPDLQALYWQADDFSGNSGLNDEESISIGGELKTGLLGRFSFGLRGDWRETNSAVFVDPSGQFVNADLYRMLSATVWAGLNTRIFEGEVSATLKQYLSDSQSPVNTLIGSAGERSLLKGHLYWKNYVFNRAAFVTAGISGLFSPNAYRTAEYLVPLNRWQHATHINRFQGGGTNTFFNPSYYRADLDVSARIRWFMLLLKWENIFDRMNQAGYFETTGYPMPERRFMLGLRILFTN</sequence>
<proteinExistence type="predicted"/>
<accession>A0A316TLK7</accession>
<comment type="caution">
    <text evidence="1">The sequence shown here is derived from an EMBL/GenBank/DDBJ whole genome shotgun (WGS) entry which is preliminary data.</text>
</comment>
<dbReference type="RefSeq" id="WP_109647827.1">
    <property type="nucleotide sequence ID" value="NZ_QGGB01000010.1"/>
</dbReference>
<dbReference type="AlphaFoldDB" id="A0A316TLK7"/>
<reference evidence="1 2" key="1">
    <citation type="submission" date="2018-05" db="EMBL/GenBank/DDBJ databases">
        <title>Rhodohalobacter halophilus gen. nov., sp. nov., a moderately halophilic member of the family Balneolaceae.</title>
        <authorList>
            <person name="Liu Z.-W."/>
        </authorList>
    </citation>
    <scope>NUCLEOTIDE SEQUENCE [LARGE SCALE GENOMIC DNA]</scope>
    <source>
        <strain evidence="1 2">8A47</strain>
    </source>
</reference>
<evidence type="ECO:0008006" key="3">
    <source>
        <dbReference type="Google" id="ProtNLM"/>
    </source>
</evidence>
<dbReference type="SUPFAM" id="SSF56935">
    <property type="entry name" value="Porins"/>
    <property type="match status" value="1"/>
</dbReference>
<dbReference type="OrthoDB" id="1523927at2"/>
<protein>
    <recommendedName>
        <fullName evidence="3">Porin</fullName>
    </recommendedName>
</protein>
<gene>
    <name evidence="1" type="ORF">DDZ15_14425</name>
</gene>
<evidence type="ECO:0000313" key="2">
    <source>
        <dbReference type="Proteomes" id="UP000245533"/>
    </source>
</evidence>
<dbReference type="Proteomes" id="UP000245533">
    <property type="component" value="Unassembled WGS sequence"/>
</dbReference>
<dbReference type="EMBL" id="QGGB01000010">
    <property type="protein sequence ID" value="PWN05270.1"/>
    <property type="molecule type" value="Genomic_DNA"/>
</dbReference>
<keyword evidence="2" id="KW-1185">Reference proteome</keyword>
<evidence type="ECO:0000313" key="1">
    <source>
        <dbReference type="EMBL" id="PWN05270.1"/>
    </source>
</evidence>
<name>A0A316TLK7_9BACT</name>